<dbReference type="FunFam" id="6.10.250.3260:FF:000001">
    <property type="entry name" value="60S ribosomal protein L21"/>
    <property type="match status" value="1"/>
</dbReference>
<evidence type="ECO:0000256" key="2">
    <source>
        <dbReference type="ARBA" id="ARBA00022980"/>
    </source>
</evidence>
<gene>
    <name evidence="5" type="ORF">CPEL01642_LOCUS23264</name>
</gene>
<protein>
    <recommendedName>
        <fullName evidence="6">60S ribosomal protein L21</fullName>
    </recommendedName>
</protein>
<dbReference type="InterPro" id="IPR008991">
    <property type="entry name" value="Translation_prot_SH3-like_sf"/>
</dbReference>
<evidence type="ECO:0000256" key="1">
    <source>
        <dbReference type="ARBA" id="ARBA00008427"/>
    </source>
</evidence>
<dbReference type="Gene3D" id="6.10.250.3260">
    <property type="match status" value="1"/>
</dbReference>
<comment type="similarity">
    <text evidence="1">Belongs to the eukaryotic ribosomal protein eL21 family.</text>
</comment>
<dbReference type="PANTHER" id="PTHR20981">
    <property type="entry name" value="60S RIBOSOMAL PROTEIN L21"/>
    <property type="match status" value="1"/>
</dbReference>
<proteinExistence type="inferred from homology"/>
<dbReference type="GO" id="GO:0006412">
    <property type="term" value="P:translation"/>
    <property type="evidence" value="ECO:0007669"/>
    <property type="project" value="InterPro"/>
</dbReference>
<dbReference type="EMBL" id="HBEY01048427">
    <property type="protein sequence ID" value="CAD8619883.1"/>
    <property type="molecule type" value="Transcribed_RNA"/>
</dbReference>
<organism evidence="5">
    <name type="scientific">Coccolithus braarudii</name>
    <dbReference type="NCBI Taxonomy" id="221442"/>
    <lineage>
        <taxon>Eukaryota</taxon>
        <taxon>Haptista</taxon>
        <taxon>Haptophyta</taxon>
        <taxon>Prymnesiophyceae</taxon>
        <taxon>Coccolithales</taxon>
        <taxon>Coccolithaceae</taxon>
        <taxon>Coccolithus</taxon>
    </lineage>
</organism>
<dbReference type="InterPro" id="IPR036948">
    <property type="entry name" value="Ribosomal_eL21_sf"/>
</dbReference>
<dbReference type="InterPro" id="IPR001147">
    <property type="entry name" value="Ribosomal_eL21"/>
</dbReference>
<dbReference type="GO" id="GO:0005840">
    <property type="term" value="C:ribosome"/>
    <property type="evidence" value="ECO:0007669"/>
    <property type="project" value="UniProtKB-KW"/>
</dbReference>
<evidence type="ECO:0000256" key="4">
    <source>
        <dbReference type="SAM" id="MobiDB-lite"/>
    </source>
</evidence>
<dbReference type="SUPFAM" id="SSF50104">
    <property type="entry name" value="Translation proteins SH3-like domain"/>
    <property type="match status" value="1"/>
</dbReference>
<dbReference type="Pfam" id="PF01157">
    <property type="entry name" value="Ribosomal_L21e"/>
    <property type="match status" value="1"/>
</dbReference>
<name>A0A7S0Q6M4_9EUKA</name>
<evidence type="ECO:0008006" key="6">
    <source>
        <dbReference type="Google" id="ProtNLM"/>
    </source>
</evidence>
<evidence type="ECO:0000313" key="5">
    <source>
        <dbReference type="EMBL" id="CAD8619883.1"/>
    </source>
</evidence>
<dbReference type="FunFam" id="2.30.30.70:FF:000001">
    <property type="entry name" value="60S ribosomal protein L21"/>
    <property type="match status" value="1"/>
</dbReference>
<reference evidence="5" key="1">
    <citation type="submission" date="2021-01" db="EMBL/GenBank/DDBJ databases">
        <authorList>
            <person name="Corre E."/>
            <person name="Pelletier E."/>
            <person name="Niang G."/>
            <person name="Scheremetjew M."/>
            <person name="Finn R."/>
            <person name="Kale V."/>
            <person name="Holt S."/>
            <person name="Cochrane G."/>
            <person name="Meng A."/>
            <person name="Brown T."/>
            <person name="Cohen L."/>
        </authorList>
    </citation>
    <scope>NUCLEOTIDE SEQUENCE</scope>
    <source>
        <strain evidence="5">PLY182g</strain>
    </source>
</reference>
<keyword evidence="2" id="KW-0689">Ribosomal protein</keyword>
<dbReference type="PROSITE" id="PS01171">
    <property type="entry name" value="RIBOSOMAL_L21E"/>
    <property type="match status" value="1"/>
</dbReference>
<dbReference type="InterPro" id="IPR018259">
    <property type="entry name" value="Ribosomal_eL21_CS"/>
</dbReference>
<dbReference type="GO" id="GO:1990904">
    <property type="term" value="C:ribonucleoprotein complex"/>
    <property type="evidence" value="ECO:0007669"/>
    <property type="project" value="UniProtKB-KW"/>
</dbReference>
<dbReference type="Gene3D" id="2.30.30.70">
    <property type="entry name" value="Ribosomal protein L21"/>
    <property type="match status" value="1"/>
</dbReference>
<accession>A0A7S0Q6M4</accession>
<dbReference type="GO" id="GO:0003735">
    <property type="term" value="F:structural constituent of ribosome"/>
    <property type="evidence" value="ECO:0007669"/>
    <property type="project" value="InterPro"/>
</dbReference>
<feature type="compositionally biased region" description="Basic and acidic residues" evidence="4">
    <location>
        <begin position="117"/>
        <end position="128"/>
    </location>
</feature>
<dbReference type="AlphaFoldDB" id="A0A7S0Q6M4"/>
<evidence type="ECO:0000256" key="3">
    <source>
        <dbReference type="ARBA" id="ARBA00023274"/>
    </source>
</evidence>
<keyword evidence="3" id="KW-0687">Ribonucleoprotein</keyword>
<sequence>MPHSYGYRARTRYLFSRPFRRHGPIHLSTYLRTYKIGDYVDVKGDGSIQKGMPFKFYHGRTGIVWNVTKRAVGVEVNKQVRNRIIKKRILVRVDHVQKSNCRKDFLDRVKSNDKLKEDAHKAGKEAPKTKRFPAQPKKGYIIRVKKQQPETIAPIPFEHVV</sequence>
<feature type="region of interest" description="Disordered" evidence="4">
    <location>
        <begin position="117"/>
        <end position="138"/>
    </location>
</feature>